<reference evidence="2" key="3">
    <citation type="submission" date="2025-09" db="UniProtKB">
        <authorList>
            <consortium name="Ensembl"/>
        </authorList>
    </citation>
    <scope>IDENTIFICATION</scope>
</reference>
<evidence type="ECO:0000313" key="3">
    <source>
        <dbReference type="Proteomes" id="UP000265120"/>
    </source>
</evidence>
<evidence type="ECO:0000256" key="1">
    <source>
        <dbReference type="SAM" id="Coils"/>
    </source>
</evidence>
<organism evidence="2 3">
    <name type="scientific">Cynoglossus semilaevis</name>
    <name type="common">Tongue sole</name>
    <dbReference type="NCBI Taxonomy" id="244447"/>
    <lineage>
        <taxon>Eukaryota</taxon>
        <taxon>Metazoa</taxon>
        <taxon>Chordata</taxon>
        <taxon>Craniata</taxon>
        <taxon>Vertebrata</taxon>
        <taxon>Euteleostomi</taxon>
        <taxon>Actinopterygii</taxon>
        <taxon>Neopterygii</taxon>
        <taxon>Teleostei</taxon>
        <taxon>Neoteleostei</taxon>
        <taxon>Acanthomorphata</taxon>
        <taxon>Carangaria</taxon>
        <taxon>Pleuronectiformes</taxon>
        <taxon>Pleuronectoidei</taxon>
        <taxon>Cynoglossidae</taxon>
        <taxon>Cynoglossinae</taxon>
        <taxon>Cynoglossus</taxon>
    </lineage>
</organism>
<reference evidence="2 3" key="1">
    <citation type="journal article" date="2014" name="Nat. Genet.">
        <title>Whole-genome sequence of a flatfish provides insights into ZW sex chromosome evolution and adaptation to a benthic lifestyle.</title>
        <authorList>
            <person name="Chen S."/>
            <person name="Zhang G."/>
            <person name="Shao C."/>
            <person name="Huang Q."/>
            <person name="Liu G."/>
            <person name="Zhang P."/>
            <person name="Song W."/>
            <person name="An N."/>
            <person name="Chalopin D."/>
            <person name="Volff J.N."/>
            <person name="Hong Y."/>
            <person name="Li Q."/>
            <person name="Sha Z."/>
            <person name="Zhou H."/>
            <person name="Xie M."/>
            <person name="Yu Q."/>
            <person name="Liu Y."/>
            <person name="Xiang H."/>
            <person name="Wang N."/>
            <person name="Wu K."/>
            <person name="Yang C."/>
            <person name="Zhou Q."/>
            <person name="Liao X."/>
            <person name="Yang L."/>
            <person name="Hu Q."/>
            <person name="Zhang J."/>
            <person name="Meng L."/>
            <person name="Jin L."/>
            <person name="Tian Y."/>
            <person name="Lian J."/>
            <person name="Yang J."/>
            <person name="Miao G."/>
            <person name="Liu S."/>
            <person name="Liang Z."/>
            <person name="Yan F."/>
            <person name="Li Y."/>
            <person name="Sun B."/>
            <person name="Zhang H."/>
            <person name="Zhang J."/>
            <person name="Zhu Y."/>
            <person name="Du M."/>
            <person name="Zhao Y."/>
            <person name="Schartl M."/>
            <person name="Tang Q."/>
            <person name="Wang J."/>
        </authorList>
    </citation>
    <scope>NUCLEOTIDE SEQUENCE</scope>
</reference>
<keyword evidence="3" id="KW-1185">Reference proteome</keyword>
<keyword evidence="1" id="KW-0175">Coiled coil</keyword>
<evidence type="ECO:0000313" key="2">
    <source>
        <dbReference type="Ensembl" id="ENSCSEP00000028302.1"/>
    </source>
</evidence>
<protein>
    <submittedName>
        <fullName evidence="2">Si:ch211-285j22.3</fullName>
    </submittedName>
</protein>
<dbReference type="Proteomes" id="UP000265120">
    <property type="component" value="Chromosome 1"/>
</dbReference>
<dbReference type="OMA" id="EASQLDM"/>
<dbReference type="SUPFAM" id="SSF64593">
    <property type="entry name" value="Intermediate filament protein, coiled coil region"/>
    <property type="match status" value="1"/>
</dbReference>
<proteinExistence type="predicted"/>
<sequence length="90" mass="10054">MSGDQSDSVVLSLESLLNHAKLMQTQCRDSSEQLSVATAQLRLDCAGLQQQCQAAQLDMAHIRRQLDELMDTKAAIEAKERQARKLSRQL</sequence>
<accession>A0A3P8WP95</accession>
<dbReference type="STRING" id="244447.ENSCSEP00000028302"/>
<dbReference type="GeneTree" id="ENSGT00770000120838"/>
<feature type="coiled-coil region" evidence="1">
    <location>
        <begin position="45"/>
        <end position="89"/>
    </location>
</feature>
<dbReference type="Ensembl" id="ENSCSET00000028680.1">
    <property type="protein sequence ID" value="ENSCSEP00000028302.1"/>
    <property type="gene ID" value="ENSCSEG00000018086.1"/>
</dbReference>
<dbReference type="AlphaFoldDB" id="A0A3P8WP95"/>
<dbReference type="Gene3D" id="1.20.5.170">
    <property type="match status" value="1"/>
</dbReference>
<reference evidence="2" key="2">
    <citation type="submission" date="2025-08" db="UniProtKB">
        <authorList>
            <consortium name="Ensembl"/>
        </authorList>
    </citation>
    <scope>IDENTIFICATION</scope>
</reference>
<dbReference type="InParanoid" id="A0A3P8WP95"/>
<name>A0A3P8WP95_CYNSE</name>